<dbReference type="AlphaFoldDB" id="A0A7J0BI38"/>
<evidence type="ECO:0000313" key="3">
    <source>
        <dbReference type="Proteomes" id="UP000503840"/>
    </source>
</evidence>
<sequence>MYAREWKCLCPQQNKDGFLDYLYKTGVREILSAPGYMGFQLMDRSLGDKVEIVLITYWKSLEAVADFVGEDIEVAKLYPEDELYGIEPDLTVRHYKVLERSLA</sequence>
<dbReference type="RefSeq" id="WP_174404423.1">
    <property type="nucleotide sequence ID" value="NZ_BLVO01000012.1"/>
</dbReference>
<feature type="domain" description="ABM" evidence="1">
    <location>
        <begin position="17"/>
        <end position="69"/>
    </location>
</feature>
<evidence type="ECO:0000313" key="2">
    <source>
        <dbReference type="EMBL" id="GFM32744.1"/>
    </source>
</evidence>
<evidence type="ECO:0000259" key="1">
    <source>
        <dbReference type="Pfam" id="PF03992"/>
    </source>
</evidence>
<dbReference type="Pfam" id="PF03992">
    <property type="entry name" value="ABM"/>
    <property type="match status" value="1"/>
</dbReference>
<protein>
    <recommendedName>
        <fullName evidence="1">ABM domain-containing protein</fullName>
    </recommendedName>
</protein>
<name>A0A7J0BI38_9BACT</name>
<dbReference type="SUPFAM" id="SSF54909">
    <property type="entry name" value="Dimeric alpha+beta barrel"/>
    <property type="match status" value="1"/>
</dbReference>
<keyword evidence="3" id="KW-1185">Reference proteome</keyword>
<proteinExistence type="predicted"/>
<comment type="caution">
    <text evidence="2">The sequence shown here is derived from an EMBL/GenBank/DDBJ whole genome shotgun (WGS) entry which is preliminary data.</text>
</comment>
<accession>A0A7J0BI38</accession>
<reference evidence="2 3" key="1">
    <citation type="submission" date="2020-05" db="EMBL/GenBank/DDBJ databases">
        <title>Draft genome sequence of Desulfovibrio sp. strain HN2T.</title>
        <authorList>
            <person name="Ueno A."/>
            <person name="Tamazawa S."/>
            <person name="Tamamura S."/>
            <person name="Murakami T."/>
            <person name="Kiyama T."/>
            <person name="Inomata H."/>
            <person name="Amano Y."/>
            <person name="Miyakawa K."/>
            <person name="Tamaki H."/>
            <person name="Naganuma T."/>
            <person name="Kaneko K."/>
        </authorList>
    </citation>
    <scope>NUCLEOTIDE SEQUENCE [LARGE SCALE GENOMIC DNA]</scope>
    <source>
        <strain evidence="2 3">HN2</strain>
    </source>
</reference>
<dbReference type="InterPro" id="IPR011008">
    <property type="entry name" value="Dimeric_a/b-barrel"/>
</dbReference>
<organism evidence="2 3">
    <name type="scientific">Desulfovibrio subterraneus</name>
    <dbReference type="NCBI Taxonomy" id="2718620"/>
    <lineage>
        <taxon>Bacteria</taxon>
        <taxon>Pseudomonadati</taxon>
        <taxon>Thermodesulfobacteriota</taxon>
        <taxon>Desulfovibrionia</taxon>
        <taxon>Desulfovibrionales</taxon>
        <taxon>Desulfovibrionaceae</taxon>
        <taxon>Desulfovibrio</taxon>
    </lineage>
</organism>
<dbReference type="InterPro" id="IPR007138">
    <property type="entry name" value="ABM_dom"/>
</dbReference>
<gene>
    <name evidence="2" type="ORF">DSM101010T_11090</name>
</gene>
<dbReference type="Proteomes" id="UP000503840">
    <property type="component" value="Unassembled WGS sequence"/>
</dbReference>
<dbReference type="EMBL" id="BLVO01000012">
    <property type="protein sequence ID" value="GFM32744.1"/>
    <property type="molecule type" value="Genomic_DNA"/>
</dbReference>